<dbReference type="OrthoDB" id="2489803at2"/>
<dbReference type="Gene3D" id="2.130.10.10">
    <property type="entry name" value="YVTN repeat-like/Quinoprotein amine dehydrogenase"/>
    <property type="match status" value="1"/>
</dbReference>
<keyword evidence="2" id="KW-1185">Reference proteome</keyword>
<gene>
    <name evidence="1" type="ORF">DQG23_11795</name>
</gene>
<proteinExistence type="predicted"/>
<dbReference type="RefSeq" id="WP_113031035.1">
    <property type="nucleotide sequence ID" value="NZ_QMFB01000005.1"/>
</dbReference>
<dbReference type="Proteomes" id="UP000250369">
    <property type="component" value="Unassembled WGS sequence"/>
</dbReference>
<name>A0A329MN03_9BACL</name>
<dbReference type="EMBL" id="QMFB01000005">
    <property type="protein sequence ID" value="RAV21331.1"/>
    <property type="molecule type" value="Genomic_DNA"/>
</dbReference>
<accession>A0A329MN03</accession>
<sequence length="748" mass="83176">MEHNLLAALPERHTRFVQLPNENGHNAVWDFQKSPDDRWYISVCGENEKPLTALLYEYSPETGALRLMFDVAKIWIVDPEQMPPSKIHTSIDFMPDGKLIMATHNTAPAPGHKQWMYEQHYEHPWEGYPGSILMIVDPDTNEVQVKGIPVPRESIYGGMLGNDPRYYYFLGYMRGHFYRLDLETNEVKDYGKVTEFSSCRLAKDAKGRLYGSSYTGELWRYDPERDEIEDLKVCFESPNGTKYRRQFIFALSTPRDTLLLANNVDGEMIELDPETLEVTRHGHIHLPGQQPEKPYLIGGLAADAGFVIYYGLKTYDEDLPLRLVRWDILRGGKPENLGLIVPQGKASQYICEMIFDRDGRLHMVDVCGEFSPYVLTVDAGKLEPPGEDAPAADFKPYVEPDWNLVGSAAYMHIEAETIRTLPLHRHMAWKNTGVRHMRAIDGKLYCISGKEKVYLTVADYMGETPLRSEAVYEGGAPVFCADMSGDTIAVLTTDGHIVFINVITGDCRQSAPFPAGAAFARLHFALDEGTLLASDRDGAVYVFDIAAGALRQLDGVRLQAAEDAAIIRLDDRRILLSGCNDEIVVYDLVASNGETLAVKAPSIRGKAFRAAITGGAVLADGTVVAGTSDGMLFCLSPDLRRTISYGRLYSSGQLRQFVRLTDDAVAGVYGGGRDAGHVFYFSQAGGLTDLGRPRVIKDNARLSEIDSEWACIHYISCLAYDPTEDCLCVASGELYGCVVRYGGARFSR</sequence>
<comment type="caution">
    <text evidence="1">The sequence shown here is derived from an EMBL/GenBank/DDBJ whole genome shotgun (WGS) entry which is preliminary data.</text>
</comment>
<dbReference type="InterPro" id="IPR015943">
    <property type="entry name" value="WD40/YVTN_repeat-like_dom_sf"/>
</dbReference>
<dbReference type="AlphaFoldDB" id="A0A329MN03"/>
<evidence type="ECO:0000313" key="2">
    <source>
        <dbReference type="Proteomes" id="UP000250369"/>
    </source>
</evidence>
<reference evidence="1 2" key="1">
    <citation type="journal article" date="2009" name="Int. J. Syst. Evol. Microbiol.">
        <title>Paenibacillus contaminans sp. nov., isolated from a contaminated laboratory plate.</title>
        <authorList>
            <person name="Chou J.H."/>
            <person name="Lee J.H."/>
            <person name="Lin M.C."/>
            <person name="Chang P.S."/>
            <person name="Arun A.B."/>
            <person name="Young C.C."/>
            <person name="Chen W.M."/>
        </authorList>
    </citation>
    <scope>NUCLEOTIDE SEQUENCE [LARGE SCALE GENOMIC DNA]</scope>
    <source>
        <strain evidence="1 2">CKOBP-6</strain>
    </source>
</reference>
<evidence type="ECO:0000313" key="1">
    <source>
        <dbReference type="EMBL" id="RAV21331.1"/>
    </source>
</evidence>
<protein>
    <submittedName>
        <fullName evidence="1">Uncharacterized protein</fullName>
    </submittedName>
</protein>
<dbReference type="SUPFAM" id="SSF50998">
    <property type="entry name" value="Quinoprotein alcohol dehydrogenase-like"/>
    <property type="match status" value="2"/>
</dbReference>
<dbReference type="InterPro" id="IPR011047">
    <property type="entry name" value="Quinoprotein_ADH-like_sf"/>
</dbReference>
<organism evidence="1 2">
    <name type="scientific">Paenibacillus contaminans</name>
    <dbReference type="NCBI Taxonomy" id="450362"/>
    <lineage>
        <taxon>Bacteria</taxon>
        <taxon>Bacillati</taxon>
        <taxon>Bacillota</taxon>
        <taxon>Bacilli</taxon>
        <taxon>Bacillales</taxon>
        <taxon>Paenibacillaceae</taxon>
        <taxon>Paenibacillus</taxon>
    </lineage>
</organism>